<dbReference type="Gene3D" id="2.60.120.1140">
    <property type="entry name" value="Protein of unknown function DUF192"/>
    <property type="match status" value="1"/>
</dbReference>
<proteinExistence type="predicted"/>
<dbReference type="EMBL" id="CP144914">
    <property type="protein sequence ID" value="WWD80854.1"/>
    <property type="molecule type" value="Genomic_DNA"/>
</dbReference>
<dbReference type="InterPro" id="IPR038695">
    <property type="entry name" value="Saro_0823-like_sf"/>
</dbReference>
<name>A0AAJ8LWV5_9BACI</name>
<accession>A0AAJ8LWV5</accession>
<reference evidence="1 2" key="1">
    <citation type="submission" date="2024-01" db="EMBL/GenBank/DDBJ databases">
        <title>Complete Genome Sequence of Alkalicoccus halolimnae BZ-SZ-XJ29T, a Moderately Halophilic Bacterium Isolated from a Salt Lake.</title>
        <authorList>
            <person name="Zhao B."/>
        </authorList>
    </citation>
    <scope>NUCLEOTIDE SEQUENCE [LARGE SCALE GENOMIC DNA]</scope>
    <source>
        <strain evidence="1 2">BZ-SZ-XJ29</strain>
    </source>
</reference>
<dbReference type="Pfam" id="PF02643">
    <property type="entry name" value="DUF192"/>
    <property type="match status" value="1"/>
</dbReference>
<keyword evidence="2" id="KW-1185">Reference proteome</keyword>
<dbReference type="PANTHER" id="PTHR37953">
    <property type="entry name" value="UPF0127 PROTEIN MJ1496"/>
    <property type="match status" value="1"/>
</dbReference>
<evidence type="ECO:0000313" key="2">
    <source>
        <dbReference type="Proteomes" id="UP000321816"/>
    </source>
</evidence>
<dbReference type="Proteomes" id="UP000321816">
    <property type="component" value="Chromosome"/>
</dbReference>
<dbReference type="AlphaFoldDB" id="A0AAJ8LWV5"/>
<dbReference type="PANTHER" id="PTHR37953:SF1">
    <property type="entry name" value="UPF0127 PROTEIN MJ1496"/>
    <property type="match status" value="1"/>
</dbReference>
<dbReference type="InterPro" id="IPR003795">
    <property type="entry name" value="DUF192"/>
</dbReference>
<dbReference type="KEGG" id="ahal:FTX54_004655"/>
<dbReference type="RefSeq" id="WP_187254488.1">
    <property type="nucleotide sequence ID" value="NZ_CP144914.1"/>
</dbReference>
<gene>
    <name evidence="1" type="ORF">FTX54_004655</name>
</gene>
<evidence type="ECO:0000313" key="1">
    <source>
        <dbReference type="EMBL" id="WWD80854.1"/>
    </source>
</evidence>
<sequence length="110" mass="12421">MEQLPIRLADTFGSRFKGLMFVPEVTEALWITPCNSIHMFFMRTSIDVLFLDASQQIIAVKEEVKPWRLILPVKHAKSVVELPPGFVERNGVSPGSRVSIQKGFLHVDEA</sequence>
<organism evidence="1 2">
    <name type="scientific">Alkalicoccus halolimnae</name>
    <dbReference type="NCBI Taxonomy" id="1667239"/>
    <lineage>
        <taxon>Bacteria</taxon>
        <taxon>Bacillati</taxon>
        <taxon>Bacillota</taxon>
        <taxon>Bacilli</taxon>
        <taxon>Bacillales</taxon>
        <taxon>Bacillaceae</taxon>
        <taxon>Alkalicoccus</taxon>
    </lineage>
</organism>
<protein>
    <submittedName>
        <fullName evidence="1">DUF192 domain-containing protein</fullName>
    </submittedName>
</protein>